<accession>A0A3A8N6M0</accession>
<comment type="caution">
    <text evidence="1">The sequence shown here is derived from an EMBL/GenBank/DDBJ whole genome shotgun (WGS) entry which is preliminary data.</text>
</comment>
<proteinExistence type="predicted"/>
<sequence length="100" mass="10744">MPEAVVSVMVASFRSVTPGSAPQLDLETNRKRLPPLHRFPVRVQEKRTGVAQSALDVSTVVPEVVDVVVNVTAVPVVWATAVEANSRRAARGRRMDGAEG</sequence>
<dbReference type="AlphaFoldDB" id="A0A3A8N6M0"/>
<gene>
    <name evidence="1" type="ORF">D7X12_24350</name>
</gene>
<protein>
    <submittedName>
        <fullName evidence="1">Uncharacterized protein</fullName>
    </submittedName>
</protein>
<keyword evidence="2" id="KW-1185">Reference proteome</keyword>
<name>A0A3A8N6M0_9BACT</name>
<evidence type="ECO:0000313" key="2">
    <source>
        <dbReference type="Proteomes" id="UP000273405"/>
    </source>
</evidence>
<reference evidence="2" key="1">
    <citation type="submission" date="2018-09" db="EMBL/GenBank/DDBJ databases">
        <authorList>
            <person name="Livingstone P.G."/>
            <person name="Whitworth D.E."/>
        </authorList>
    </citation>
    <scope>NUCLEOTIDE SEQUENCE [LARGE SCALE GENOMIC DNA]</scope>
    <source>
        <strain evidence="2">CA040B</strain>
    </source>
</reference>
<dbReference type="Proteomes" id="UP000273405">
    <property type="component" value="Unassembled WGS sequence"/>
</dbReference>
<evidence type="ECO:0000313" key="1">
    <source>
        <dbReference type="EMBL" id="RKH39150.1"/>
    </source>
</evidence>
<dbReference type="EMBL" id="RAWG01000172">
    <property type="protein sequence ID" value="RKH39150.1"/>
    <property type="molecule type" value="Genomic_DNA"/>
</dbReference>
<organism evidence="1 2">
    <name type="scientific">Corallococcus sicarius</name>
    <dbReference type="NCBI Taxonomy" id="2316726"/>
    <lineage>
        <taxon>Bacteria</taxon>
        <taxon>Pseudomonadati</taxon>
        <taxon>Myxococcota</taxon>
        <taxon>Myxococcia</taxon>
        <taxon>Myxococcales</taxon>
        <taxon>Cystobacterineae</taxon>
        <taxon>Myxococcaceae</taxon>
        <taxon>Corallococcus</taxon>
    </lineage>
</organism>